<dbReference type="InterPro" id="IPR002867">
    <property type="entry name" value="IBR_dom"/>
</dbReference>
<dbReference type="AlphaFoldDB" id="A0AAV9V2N6"/>
<organism evidence="11 12">
    <name type="scientific">Orbilia brochopaga</name>
    <dbReference type="NCBI Taxonomy" id="3140254"/>
    <lineage>
        <taxon>Eukaryota</taxon>
        <taxon>Fungi</taxon>
        <taxon>Dikarya</taxon>
        <taxon>Ascomycota</taxon>
        <taxon>Pezizomycotina</taxon>
        <taxon>Orbiliomycetes</taxon>
        <taxon>Orbiliales</taxon>
        <taxon>Orbiliaceae</taxon>
        <taxon>Orbilia</taxon>
    </lineage>
</organism>
<feature type="region of interest" description="Disordered" evidence="8">
    <location>
        <begin position="1"/>
        <end position="25"/>
    </location>
</feature>
<keyword evidence="7" id="KW-0862">Zinc</keyword>
<evidence type="ECO:0008006" key="13">
    <source>
        <dbReference type="Google" id="ProtNLM"/>
    </source>
</evidence>
<dbReference type="InterPro" id="IPR003892">
    <property type="entry name" value="CUE"/>
</dbReference>
<dbReference type="PROSITE" id="PS51140">
    <property type="entry name" value="CUE"/>
    <property type="match status" value="1"/>
</dbReference>
<name>A0AAV9V2N6_9PEZI</name>
<keyword evidence="3" id="KW-0479">Metal-binding</keyword>
<dbReference type="PROSITE" id="PS51873">
    <property type="entry name" value="TRIAD"/>
    <property type="match status" value="1"/>
</dbReference>
<proteinExistence type="predicted"/>
<dbReference type="PANTHER" id="PTHR22770:SF47">
    <property type="entry name" value="E3 UBIQUITIN-PROTEIN LIGASE RNF216"/>
    <property type="match status" value="1"/>
</dbReference>
<evidence type="ECO:0000256" key="2">
    <source>
        <dbReference type="ARBA" id="ARBA00022679"/>
    </source>
</evidence>
<dbReference type="Gene3D" id="1.20.120.1750">
    <property type="match status" value="1"/>
</dbReference>
<dbReference type="InterPro" id="IPR047544">
    <property type="entry name" value="RING-HC_RBR_RNF216"/>
</dbReference>
<keyword evidence="4" id="KW-0677">Repeat</keyword>
<comment type="caution">
    <text evidence="11">The sequence shown here is derived from an EMBL/GenBank/DDBJ whole genome shotgun (WGS) entry which is preliminary data.</text>
</comment>
<reference evidence="11 12" key="1">
    <citation type="submission" date="2019-10" db="EMBL/GenBank/DDBJ databases">
        <authorList>
            <person name="Palmer J.M."/>
        </authorList>
    </citation>
    <scope>NUCLEOTIDE SEQUENCE [LARGE SCALE GENOMIC DNA]</scope>
    <source>
        <strain evidence="11 12">TWF696</strain>
    </source>
</reference>
<dbReference type="CDD" id="cd20339">
    <property type="entry name" value="BRcat_RBR_RNF216"/>
    <property type="match status" value="1"/>
</dbReference>
<gene>
    <name evidence="11" type="ORF">TWF696_004755</name>
</gene>
<dbReference type="SMART" id="SM00647">
    <property type="entry name" value="IBR"/>
    <property type="match status" value="1"/>
</dbReference>
<evidence type="ECO:0000259" key="10">
    <source>
        <dbReference type="PROSITE" id="PS51873"/>
    </source>
</evidence>
<comment type="pathway">
    <text evidence="1">Protein modification; protein ubiquitination.</text>
</comment>
<dbReference type="EMBL" id="JAVHNQ010000003">
    <property type="protein sequence ID" value="KAK6352753.1"/>
    <property type="molecule type" value="Genomic_DNA"/>
</dbReference>
<feature type="compositionally biased region" description="Basic residues" evidence="8">
    <location>
        <begin position="775"/>
        <end position="785"/>
    </location>
</feature>
<evidence type="ECO:0000256" key="7">
    <source>
        <dbReference type="ARBA" id="ARBA00022833"/>
    </source>
</evidence>
<evidence type="ECO:0000256" key="1">
    <source>
        <dbReference type="ARBA" id="ARBA00004906"/>
    </source>
</evidence>
<keyword evidence="6" id="KW-0833">Ubl conjugation pathway</keyword>
<protein>
    <recommendedName>
        <fullName evidence="13">RING-type domain-containing protein</fullName>
    </recommendedName>
</protein>
<dbReference type="SUPFAM" id="SSF57850">
    <property type="entry name" value="RING/U-box"/>
    <property type="match status" value="1"/>
</dbReference>
<sequence length="785" mass="86908">MSTARVSQRKPGIGRPPASSPELAPVEPMESVIINARVPAPDLALPEPLLPDMEMPDVEPMVPRIPSLDECLAALLALFPDIDPEHVRALYEEHVWNEGGNVMEVLVDLVLEAKGNHPKVQREDRSTKRKRERSPSEMTADELDNKYNHARRSPPGPGYINLSRKHLRNAFPFIPATAIDVEFGRKRNFLFPAYKSLAQAEAGHEKANAKPYKKLGRPRKAVSDSILLHEGEKLGIDERTSLMDELAAAQRIYEHLTVKGRIQAGASGSAEIAEGSTDEALFECGCCFGEVPFLQLTQCSDGHLFCLDCGKRNAETEIGQQKYKLLCMDTSGCRKEFPIQEIKRFCDEKMLETLERLEQRDSLREAGIDDLAECPFCDFAAILPPVEHDREFRCHNPDCMKVSCRLCDKETHIPLTCEEKAKEESSSLRRNVEEAMTEALLRKCGKCGLPYVKESGCNKIVCTRCSATNCYLCSKVIKDYKHFNDPNRGGKAGNCLLFDNTDERHHNEVQAAEQAAINKIRAENPDISEEEMRIRLSKVVLDGERQRIEEGNRRLGINNPAPIAGGVPVDQLARPNIPAQPFVFRAVQPVRFPVHVPQAPPLPILGNPVPFVGANQPMIPLGAVPPVHAPQPVNILQRFAGLLPIARPIMRARAVPIHVQHLQYGAVQVAPNPQNRNAVPVANLNQIPHPQPPANPPAQAPPAQQENAGFIQRNFNLGGNRLVARGRQAARAPNNLQRPPPRPLTFIDHNVQGMAAQLAGPANDKPAPVPQPRNRPSKIAKRGSR</sequence>
<dbReference type="InterPro" id="IPR051628">
    <property type="entry name" value="LUBAC_E3_Ligases"/>
</dbReference>
<evidence type="ECO:0000259" key="9">
    <source>
        <dbReference type="PROSITE" id="PS51140"/>
    </source>
</evidence>
<feature type="compositionally biased region" description="Pro residues" evidence="8">
    <location>
        <begin position="689"/>
        <end position="700"/>
    </location>
</feature>
<evidence type="ECO:0000313" key="11">
    <source>
        <dbReference type="EMBL" id="KAK6352753.1"/>
    </source>
</evidence>
<dbReference type="Pfam" id="PF26191">
    <property type="entry name" value="RING-HC_RBR_RNF216"/>
    <property type="match status" value="1"/>
</dbReference>
<accession>A0AAV9V2N6</accession>
<dbReference type="InterPro" id="IPR044066">
    <property type="entry name" value="TRIAD_supradom"/>
</dbReference>
<feature type="region of interest" description="Disordered" evidence="8">
    <location>
        <begin position="117"/>
        <end position="157"/>
    </location>
</feature>
<dbReference type="GO" id="GO:0008270">
    <property type="term" value="F:zinc ion binding"/>
    <property type="evidence" value="ECO:0007669"/>
    <property type="project" value="UniProtKB-KW"/>
</dbReference>
<dbReference type="CDD" id="cd14279">
    <property type="entry name" value="CUE"/>
    <property type="match status" value="1"/>
</dbReference>
<evidence type="ECO:0000256" key="3">
    <source>
        <dbReference type="ARBA" id="ARBA00022723"/>
    </source>
</evidence>
<keyword evidence="12" id="KW-1185">Reference proteome</keyword>
<feature type="domain" description="CUE" evidence="9">
    <location>
        <begin position="67"/>
        <end position="117"/>
    </location>
</feature>
<dbReference type="InterPro" id="IPR047546">
    <property type="entry name" value="Rcat_RBR_RNF216"/>
</dbReference>
<keyword evidence="5" id="KW-0863">Zinc-finger</keyword>
<dbReference type="CDD" id="cd16630">
    <property type="entry name" value="RING-HC_RBR_RNF216"/>
    <property type="match status" value="1"/>
</dbReference>
<keyword evidence="2" id="KW-0808">Transferase</keyword>
<evidence type="ECO:0000256" key="5">
    <source>
        <dbReference type="ARBA" id="ARBA00022771"/>
    </source>
</evidence>
<feature type="region of interest" description="Disordered" evidence="8">
    <location>
        <begin position="683"/>
        <end position="704"/>
    </location>
</feature>
<feature type="region of interest" description="Disordered" evidence="8">
    <location>
        <begin position="753"/>
        <end position="785"/>
    </location>
</feature>
<evidence type="ECO:0000256" key="6">
    <source>
        <dbReference type="ARBA" id="ARBA00022786"/>
    </source>
</evidence>
<dbReference type="GO" id="GO:0043130">
    <property type="term" value="F:ubiquitin binding"/>
    <property type="evidence" value="ECO:0007669"/>
    <property type="project" value="InterPro"/>
</dbReference>
<dbReference type="InterPro" id="IPR047545">
    <property type="entry name" value="BRcat_RBR_RNF216"/>
</dbReference>
<dbReference type="CDD" id="cd20353">
    <property type="entry name" value="Rcat_RBR_RNF216"/>
    <property type="match status" value="1"/>
</dbReference>
<dbReference type="Pfam" id="PF26200">
    <property type="entry name" value="Rcat_RNF216"/>
    <property type="match status" value="1"/>
</dbReference>
<evidence type="ECO:0000313" key="12">
    <source>
        <dbReference type="Proteomes" id="UP001375240"/>
    </source>
</evidence>
<dbReference type="PANTHER" id="PTHR22770">
    <property type="entry name" value="UBIQUITIN CONJUGATING ENZYME 7 INTERACTING PROTEIN-RELATED"/>
    <property type="match status" value="1"/>
</dbReference>
<feature type="domain" description="RING-type" evidence="10">
    <location>
        <begin position="280"/>
        <end position="499"/>
    </location>
</feature>
<evidence type="ECO:0000256" key="8">
    <source>
        <dbReference type="SAM" id="MobiDB-lite"/>
    </source>
</evidence>
<dbReference type="GO" id="GO:0016740">
    <property type="term" value="F:transferase activity"/>
    <property type="evidence" value="ECO:0007669"/>
    <property type="project" value="UniProtKB-KW"/>
</dbReference>
<evidence type="ECO:0000256" key="4">
    <source>
        <dbReference type="ARBA" id="ARBA00022737"/>
    </source>
</evidence>
<dbReference type="Proteomes" id="UP001375240">
    <property type="component" value="Unassembled WGS sequence"/>
</dbReference>